<feature type="region of interest" description="Disordered" evidence="2">
    <location>
        <begin position="1"/>
        <end position="111"/>
    </location>
</feature>
<evidence type="ECO:0000256" key="1">
    <source>
        <dbReference type="SAM" id="Coils"/>
    </source>
</evidence>
<accession>A0A3N4IC65</accession>
<evidence type="ECO:0000256" key="2">
    <source>
        <dbReference type="SAM" id="MobiDB-lite"/>
    </source>
</evidence>
<name>A0A3N4IC65_ASCIM</name>
<dbReference type="PANTHER" id="PTHR34117:SF1">
    <property type="entry name" value="STYLE CELL-CYCLE INHIBITOR 1"/>
    <property type="match status" value="1"/>
</dbReference>
<keyword evidence="4" id="KW-1185">Reference proteome</keyword>
<evidence type="ECO:0000313" key="3">
    <source>
        <dbReference type="EMBL" id="RPA83693.1"/>
    </source>
</evidence>
<dbReference type="Proteomes" id="UP000275078">
    <property type="component" value="Unassembled WGS sequence"/>
</dbReference>
<feature type="region of interest" description="Disordered" evidence="2">
    <location>
        <begin position="277"/>
        <end position="346"/>
    </location>
</feature>
<feature type="compositionally biased region" description="Basic and acidic residues" evidence="2">
    <location>
        <begin position="277"/>
        <end position="323"/>
    </location>
</feature>
<evidence type="ECO:0000313" key="4">
    <source>
        <dbReference type="Proteomes" id="UP000275078"/>
    </source>
</evidence>
<organism evidence="3 4">
    <name type="scientific">Ascobolus immersus RN42</name>
    <dbReference type="NCBI Taxonomy" id="1160509"/>
    <lineage>
        <taxon>Eukaryota</taxon>
        <taxon>Fungi</taxon>
        <taxon>Dikarya</taxon>
        <taxon>Ascomycota</taxon>
        <taxon>Pezizomycotina</taxon>
        <taxon>Pezizomycetes</taxon>
        <taxon>Pezizales</taxon>
        <taxon>Ascobolaceae</taxon>
        <taxon>Ascobolus</taxon>
    </lineage>
</organism>
<feature type="compositionally biased region" description="Basic and acidic residues" evidence="2">
    <location>
        <begin position="47"/>
        <end position="62"/>
    </location>
</feature>
<feature type="coiled-coil region" evidence="1">
    <location>
        <begin position="350"/>
        <end position="389"/>
    </location>
</feature>
<feature type="compositionally biased region" description="Basic and acidic residues" evidence="2">
    <location>
        <begin position="215"/>
        <end position="228"/>
    </location>
</feature>
<feature type="compositionally biased region" description="Basic residues" evidence="2">
    <location>
        <begin position="63"/>
        <end position="98"/>
    </location>
</feature>
<reference evidence="3 4" key="1">
    <citation type="journal article" date="2018" name="Nat. Ecol. Evol.">
        <title>Pezizomycetes genomes reveal the molecular basis of ectomycorrhizal truffle lifestyle.</title>
        <authorList>
            <person name="Murat C."/>
            <person name="Payen T."/>
            <person name="Noel B."/>
            <person name="Kuo A."/>
            <person name="Morin E."/>
            <person name="Chen J."/>
            <person name="Kohler A."/>
            <person name="Krizsan K."/>
            <person name="Balestrini R."/>
            <person name="Da Silva C."/>
            <person name="Montanini B."/>
            <person name="Hainaut M."/>
            <person name="Levati E."/>
            <person name="Barry K.W."/>
            <person name="Belfiori B."/>
            <person name="Cichocki N."/>
            <person name="Clum A."/>
            <person name="Dockter R.B."/>
            <person name="Fauchery L."/>
            <person name="Guy J."/>
            <person name="Iotti M."/>
            <person name="Le Tacon F."/>
            <person name="Lindquist E.A."/>
            <person name="Lipzen A."/>
            <person name="Malagnac F."/>
            <person name="Mello A."/>
            <person name="Molinier V."/>
            <person name="Miyauchi S."/>
            <person name="Poulain J."/>
            <person name="Riccioni C."/>
            <person name="Rubini A."/>
            <person name="Sitrit Y."/>
            <person name="Splivallo R."/>
            <person name="Traeger S."/>
            <person name="Wang M."/>
            <person name="Zifcakova L."/>
            <person name="Wipf D."/>
            <person name="Zambonelli A."/>
            <person name="Paolocci F."/>
            <person name="Nowrousian M."/>
            <person name="Ottonello S."/>
            <person name="Baldrian P."/>
            <person name="Spatafora J.W."/>
            <person name="Henrissat B."/>
            <person name="Nagy L.G."/>
            <person name="Aury J.M."/>
            <person name="Wincker P."/>
            <person name="Grigoriev I.V."/>
            <person name="Bonfante P."/>
            <person name="Martin F.M."/>
        </authorList>
    </citation>
    <scope>NUCLEOTIDE SEQUENCE [LARGE SCALE GENOMIC DNA]</scope>
    <source>
        <strain evidence="3 4">RN42</strain>
    </source>
</reference>
<dbReference type="AlphaFoldDB" id="A0A3N4IC65"/>
<feature type="region of interest" description="Disordered" evidence="2">
    <location>
        <begin position="184"/>
        <end position="255"/>
    </location>
</feature>
<dbReference type="OrthoDB" id="2139939at2759"/>
<feature type="compositionally biased region" description="Basic and acidic residues" evidence="2">
    <location>
        <begin position="14"/>
        <end position="27"/>
    </location>
</feature>
<sequence length="406" mass="47556">MIDSNDLHGANWTRRVERTRTRDEHRAARQKPQGPGEEMELDTGSRSWERGASTKDKENERGGRHRSHRSRSRSPRRDKDRHHHHHKSHHRSSHSPHKNPKEPAHLPNNAPHISTRHYTFYASLFASYLDIQKGLRLDDLDEKERKGRFKAFVKHWNRGELAEGWYDPDRKAKCDALRAEILEEDVPEEQRGGRKRRGSPVYEDVRRTPPPPQPQREREEKQLVRRQEEESESEDEFGPWVPGMERKKALATLPTAADLDAQNEAIRESRALERADLTHNRKLDRKAQKAALDELVPRADPGTRERQLEKKKEVNAKMREFRNKSPGAELEVAESTLMGEGGEESFKAKKAAMERKKNERELRKEAMLRERIREREERLEEARRKEEKTMGMLVALRDSMLAKQRG</sequence>
<dbReference type="InterPro" id="IPR044688">
    <property type="entry name" value="SCI-1-like"/>
</dbReference>
<keyword evidence="1" id="KW-0175">Coiled coil</keyword>
<dbReference type="PANTHER" id="PTHR34117">
    <property type="entry name" value="STYLE CELL-CYCLE INHIBITOR 1"/>
    <property type="match status" value="1"/>
</dbReference>
<dbReference type="EMBL" id="ML119663">
    <property type="protein sequence ID" value="RPA83693.1"/>
    <property type="molecule type" value="Genomic_DNA"/>
</dbReference>
<protein>
    <submittedName>
        <fullName evidence="3">Uncharacterized protein</fullName>
    </submittedName>
</protein>
<proteinExistence type="predicted"/>
<gene>
    <name evidence="3" type="ORF">BJ508DRAFT_360372</name>
</gene>